<dbReference type="SUPFAM" id="SSF56784">
    <property type="entry name" value="HAD-like"/>
    <property type="match status" value="1"/>
</dbReference>
<proteinExistence type="predicted"/>
<dbReference type="InterPro" id="IPR036412">
    <property type="entry name" value="HAD-like_sf"/>
</dbReference>
<gene>
    <name evidence="1" type="ORF">J2S01_002901</name>
</gene>
<reference evidence="1 2" key="1">
    <citation type="submission" date="2023-07" db="EMBL/GenBank/DDBJ databases">
        <title>Genomic Encyclopedia of Type Strains, Phase IV (KMG-IV): sequencing the most valuable type-strain genomes for metagenomic binning, comparative biology and taxonomic classification.</title>
        <authorList>
            <person name="Goeker M."/>
        </authorList>
    </citation>
    <scope>NUCLEOTIDE SEQUENCE [LARGE SCALE GENOMIC DNA]</scope>
    <source>
        <strain evidence="1 2">DSM 16980</strain>
    </source>
</reference>
<dbReference type="InterPro" id="IPR006379">
    <property type="entry name" value="HAD-SF_hydro_IIB"/>
</dbReference>
<protein>
    <submittedName>
        <fullName evidence="1">HAD superfamily hydrolase (TIGR01484 family)</fullName>
    </submittedName>
</protein>
<dbReference type="InterPro" id="IPR023214">
    <property type="entry name" value="HAD_sf"/>
</dbReference>
<dbReference type="NCBIfam" id="TIGR01484">
    <property type="entry name" value="HAD-SF-IIB"/>
    <property type="match status" value="1"/>
</dbReference>
<keyword evidence="2" id="KW-1185">Reference proteome</keyword>
<dbReference type="Pfam" id="PF08282">
    <property type="entry name" value="Hydrolase_3"/>
    <property type="match status" value="1"/>
</dbReference>
<organism evidence="1 2">
    <name type="scientific">Pectinatus haikarae</name>
    <dbReference type="NCBI Taxonomy" id="349096"/>
    <lineage>
        <taxon>Bacteria</taxon>
        <taxon>Bacillati</taxon>
        <taxon>Bacillota</taxon>
        <taxon>Negativicutes</taxon>
        <taxon>Selenomonadales</taxon>
        <taxon>Selenomonadaceae</taxon>
        <taxon>Pectinatus</taxon>
    </lineage>
</organism>
<accession>A0ABT9YBD5</accession>
<dbReference type="EMBL" id="JAUSUE010000032">
    <property type="protein sequence ID" value="MDQ0205161.1"/>
    <property type="molecule type" value="Genomic_DNA"/>
</dbReference>
<keyword evidence="1" id="KW-0378">Hydrolase</keyword>
<comment type="caution">
    <text evidence="1">The sequence shown here is derived from an EMBL/GenBank/DDBJ whole genome shotgun (WGS) entry which is preliminary data.</text>
</comment>
<name>A0ABT9YBD5_9FIRM</name>
<dbReference type="GO" id="GO:0016787">
    <property type="term" value="F:hydrolase activity"/>
    <property type="evidence" value="ECO:0007669"/>
    <property type="project" value="UniProtKB-KW"/>
</dbReference>
<dbReference type="PANTHER" id="PTHR10000">
    <property type="entry name" value="PHOSPHOSERINE PHOSPHATASE"/>
    <property type="match status" value="1"/>
</dbReference>
<dbReference type="PANTHER" id="PTHR10000:SF8">
    <property type="entry name" value="HAD SUPERFAMILY HYDROLASE-LIKE, TYPE 3"/>
    <property type="match status" value="1"/>
</dbReference>
<evidence type="ECO:0000313" key="1">
    <source>
        <dbReference type="EMBL" id="MDQ0205161.1"/>
    </source>
</evidence>
<dbReference type="Gene3D" id="3.30.1240.10">
    <property type="match status" value="1"/>
</dbReference>
<sequence>MKIAASDFDRTLFFSEHYSTSGGIAETDLESIDRWRAAGHQFGIVTGRSYRMLQHGIKDSSLSLDFAVCLTGATIYNKDGSLLFQDVLNNVSSRELISLPVVGQSRHIACLTAYGEYIYVQSELSWFKIIDDLPEFTQIDLFTAQCLKGICQISLQYESEEKAAAAVNEINKMNLGVHAYRNAQAVDIVNNSVNKAVGLDNLLAENGWRQWDVLTIGDGANDLPMIDMFAGFTLVSADAEIQKHAAKVYSSVAEMLSDNI</sequence>
<dbReference type="Gene3D" id="3.40.50.1000">
    <property type="entry name" value="HAD superfamily/HAD-like"/>
    <property type="match status" value="1"/>
</dbReference>
<dbReference type="Proteomes" id="UP001239167">
    <property type="component" value="Unassembled WGS sequence"/>
</dbReference>
<evidence type="ECO:0000313" key="2">
    <source>
        <dbReference type="Proteomes" id="UP001239167"/>
    </source>
</evidence>
<dbReference type="RefSeq" id="WP_307225379.1">
    <property type="nucleotide sequence ID" value="NZ_CP116940.1"/>
</dbReference>